<organism evidence="1 2">
    <name type="scientific">Nitrosomonas ureae</name>
    <dbReference type="NCBI Taxonomy" id="44577"/>
    <lineage>
        <taxon>Bacteria</taxon>
        <taxon>Pseudomonadati</taxon>
        <taxon>Pseudomonadota</taxon>
        <taxon>Betaproteobacteria</taxon>
        <taxon>Nitrosomonadales</taxon>
        <taxon>Nitrosomonadaceae</taxon>
        <taxon>Nitrosomonas</taxon>
    </lineage>
</organism>
<name>A0A1H9GB91_9PROT</name>
<dbReference type="Proteomes" id="UP000181998">
    <property type="component" value="Unassembled WGS sequence"/>
</dbReference>
<dbReference type="EMBL" id="FOFX01000059">
    <property type="protein sequence ID" value="SEQ47349.1"/>
    <property type="molecule type" value="Genomic_DNA"/>
</dbReference>
<reference evidence="1 2" key="1">
    <citation type="submission" date="2016-10" db="EMBL/GenBank/DDBJ databases">
        <authorList>
            <person name="de Groot N.N."/>
        </authorList>
    </citation>
    <scope>NUCLEOTIDE SEQUENCE [LARGE SCALE GENOMIC DNA]</scope>
    <source>
        <strain evidence="1 2">Nm9</strain>
    </source>
</reference>
<gene>
    <name evidence="1" type="ORF">SAMN05421510_105918</name>
</gene>
<protein>
    <submittedName>
        <fullName evidence="1">Uncharacterized protein</fullName>
    </submittedName>
</protein>
<sequence>MPYDFGLVQTIDGLGHGIVIRISDTANRNFNIGLNQAFRIANRQILATVDALLNVKQQFGYY</sequence>
<dbReference type="AlphaFoldDB" id="A0A1H9GB91"/>
<accession>A0A1H9GB91</accession>
<proteinExistence type="predicted"/>
<evidence type="ECO:0000313" key="2">
    <source>
        <dbReference type="Proteomes" id="UP000181998"/>
    </source>
</evidence>
<evidence type="ECO:0000313" key="1">
    <source>
        <dbReference type="EMBL" id="SEQ47349.1"/>
    </source>
</evidence>